<name>A0A1D1Y3E9_9ARAE</name>
<accession>A0A1D1Y3E9</accession>
<protein>
    <submittedName>
        <fullName evidence="1">TIR domain-containing adapter molecule 1</fullName>
    </submittedName>
</protein>
<evidence type="ECO:0000313" key="1">
    <source>
        <dbReference type="EMBL" id="JAT49170.1"/>
    </source>
</evidence>
<evidence type="ECO:0000313" key="2">
    <source>
        <dbReference type="EMBL" id="JAT54948.1"/>
    </source>
</evidence>
<dbReference type="AlphaFoldDB" id="A0A1D1Y3E9"/>
<dbReference type="EMBL" id="GDJX01018766">
    <property type="protein sequence ID" value="JAT49170.1"/>
    <property type="molecule type" value="Transcribed_RNA"/>
</dbReference>
<proteinExistence type="predicted"/>
<dbReference type="EMBL" id="GDJX01012988">
    <property type="protein sequence ID" value="JAT54948.1"/>
    <property type="molecule type" value="Transcribed_RNA"/>
</dbReference>
<reference evidence="1" key="1">
    <citation type="submission" date="2015-07" db="EMBL/GenBank/DDBJ databases">
        <title>Transcriptome Assembly of Anthurium amnicola.</title>
        <authorList>
            <person name="Suzuki J."/>
        </authorList>
    </citation>
    <scope>NUCLEOTIDE SEQUENCE</scope>
</reference>
<gene>
    <name evidence="1" type="primary">Ticam1_1</name>
    <name evidence="2" type="synonym">Ticam1_2</name>
    <name evidence="1" type="ORF">g.114838</name>
    <name evidence="2" type="ORF">g.114841</name>
</gene>
<sequence>MLGKILLTKCYFSPGNSISSHNTGHNNSATVLDHVLSSKHRFKIFPILFHSALSVWPLRVRMRLISCVCHNGCVDYERWKTEGNGMAQCMLESVDKYGCVTNDTFNFLLGVWLKFLKQVGL</sequence>
<organism evidence="1">
    <name type="scientific">Anthurium amnicola</name>
    <dbReference type="NCBI Taxonomy" id="1678845"/>
    <lineage>
        <taxon>Eukaryota</taxon>
        <taxon>Viridiplantae</taxon>
        <taxon>Streptophyta</taxon>
        <taxon>Embryophyta</taxon>
        <taxon>Tracheophyta</taxon>
        <taxon>Spermatophyta</taxon>
        <taxon>Magnoliopsida</taxon>
        <taxon>Liliopsida</taxon>
        <taxon>Araceae</taxon>
        <taxon>Pothoideae</taxon>
        <taxon>Potheae</taxon>
        <taxon>Anthurium</taxon>
    </lineage>
</organism>